<evidence type="ECO:0000256" key="16">
    <source>
        <dbReference type="ARBA" id="ARBA00023136"/>
    </source>
</evidence>
<evidence type="ECO:0000256" key="6">
    <source>
        <dbReference type="ARBA" id="ARBA00022475"/>
    </source>
</evidence>
<evidence type="ECO:0000256" key="23">
    <source>
        <dbReference type="SAM" id="MobiDB-lite"/>
    </source>
</evidence>
<dbReference type="GO" id="GO:0008270">
    <property type="term" value="F:zinc ion binding"/>
    <property type="evidence" value="ECO:0007669"/>
    <property type="project" value="UniProtKB-UniRule"/>
</dbReference>
<feature type="region of interest" description="Disordered" evidence="23">
    <location>
        <begin position="63"/>
        <end position="87"/>
    </location>
</feature>
<keyword evidence="10 22" id="KW-0378">Hydrolase</keyword>
<dbReference type="InterPro" id="IPR027268">
    <property type="entry name" value="Peptidase_M4/M1_CTD_sf"/>
</dbReference>
<feature type="binding site" evidence="20">
    <location>
        <position position="426"/>
    </location>
    <ligand>
        <name>Zn(2+)</name>
        <dbReference type="ChEBI" id="CHEBI:29105"/>
        <note>catalytic</note>
    </ligand>
</feature>
<keyword evidence="11 20" id="KW-0862">Zinc</keyword>
<keyword evidence="18" id="KW-0325">Glycoprotein</keyword>
<feature type="transmembrane region" description="Helical" evidence="22">
    <location>
        <begin position="21"/>
        <end position="42"/>
    </location>
</feature>
<dbReference type="GO" id="GO:0005886">
    <property type="term" value="C:plasma membrane"/>
    <property type="evidence" value="ECO:0007669"/>
    <property type="project" value="UniProtKB-SubCell"/>
</dbReference>
<keyword evidence="7 22" id="KW-0645">Protease</keyword>
<protein>
    <recommendedName>
        <fullName evidence="22">Aminopeptidase</fullName>
        <ecNumber evidence="22">3.4.11.-</ecNumber>
    </recommendedName>
</protein>
<dbReference type="Pfam" id="PF01433">
    <property type="entry name" value="Peptidase_M1"/>
    <property type="match status" value="1"/>
</dbReference>
<evidence type="ECO:0000256" key="1">
    <source>
        <dbReference type="ARBA" id="ARBA00001703"/>
    </source>
</evidence>
<evidence type="ECO:0000313" key="24">
    <source>
        <dbReference type="EMBL" id="CAB3992820.1"/>
    </source>
</evidence>
<dbReference type="PANTHER" id="PTHR11533">
    <property type="entry name" value="PROTEASE M1 ZINC METALLOPROTEASE"/>
    <property type="match status" value="1"/>
</dbReference>
<dbReference type="InterPro" id="IPR001930">
    <property type="entry name" value="Peptidase_M1"/>
</dbReference>
<dbReference type="PANTHER" id="PTHR11533:SF276">
    <property type="entry name" value="GLUTAMYL AMINOPEPTIDASE"/>
    <property type="match status" value="1"/>
</dbReference>
<dbReference type="Gene3D" id="2.60.40.1730">
    <property type="entry name" value="tricorn interacting facor f3 domain"/>
    <property type="match status" value="1"/>
</dbReference>
<dbReference type="GO" id="GO:0005737">
    <property type="term" value="C:cytoplasm"/>
    <property type="evidence" value="ECO:0007669"/>
    <property type="project" value="TreeGrafter"/>
</dbReference>
<dbReference type="InterPro" id="IPR042097">
    <property type="entry name" value="Aminopeptidase_N-like_N_sf"/>
</dbReference>
<comment type="catalytic activity">
    <reaction evidence="1">
        <text>Release of N-terminal glutamate (and to a lesser extent aspartate) from a peptide.</text>
        <dbReference type="EC" id="3.4.11.7"/>
    </reaction>
</comment>
<evidence type="ECO:0000256" key="12">
    <source>
        <dbReference type="ARBA" id="ARBA00022837"/>
    </source>
</evidence>
<feature type="compositionally biased region" description="Low complexity" evidence="23">
    <location>
        <begin position="69"/>
        <end position="83"/>
    </location>
</feature>
<evidence type="ECO:0000256" key="8">
    <source>
        <dbReference type="ARBA" id="ARBA00022692"/>
    </source>
</evidence>
<dbReference type="Gene3D" id="1.10.390.10">
    <property type="entry name" value="Neutral Protease Domain 2"/>
    <property type="match status" value="1"/>
</dbReference>
<comment type="similarity">
    <text evidence="3 22">Belongs to the peptidase M1 family.</text>
</comment>
<evidence type="ECO:0000256" key="21">
    <source>
        <dbReference type="PIRSR" id="PIRSR634016-4"/>
    </source>
</evidence>
<keyword evidence="25" id="KW-1185">Reference proteome</keyword>
<dbReference type="FunFam" id="1.10.390.10:FF:000001">
    <property type="entry name" value="Aminopeptidase"/>
    <property type="match status" value="1"/>
</dbReference>
<keyword evidence="5 22" id="KW-0031">Aminopeptidase</keyword>
<proteinExistence type="inferred from homology"/>
<dbReference type="GO" id="GO:0042277">
    <property type="term" value="F:peptide binding"/>
    <property type="evidence" value="ECO:0007669"/>
    <property type="project" value="TreeGrafter"/>
</dbReference>
<organism evidence="24 25">
    <name type="scientific">Paramuricea clavata</name>
    <name type="common">Red gorgonian</name>
    <name type="synonym">Violescent sea-whip</name>
    <dbReference type="NCBI Taxonomy" id="317549"/>
    <lineage>
        <taxon>Eukaryota</taxon>
        <taxon>Metazoa</taxon>
        <taxon>Cnidaria</taxon>
        <taxon>Anthozoa</taxon>
        <taxon>Octocorallia</taxon>
        <taxon>Malacalcyonacea</taxon>
        <taxon>Plexauridae</taxon>
        <taxon>Paramuricea</taxon>
    </lineage>
</organism>
<dbReference type="FunFam" id="1.25.50.20:FF:000001">
    <property type="entry name" value="Aminopeptidase"/>
    <property type="match status" value="1"/>
</dbReference>
<feature type="binding site" evidence="20">
    <location>
        <position position="407"/>
    </location>
    <ligand>
        <name>Zn(2+)</name>
        <dbReference type="ChEBI" id="CHEBI:29105"/>
        <note>catalytic</note>
    </ligand>
</feature>
<dbReference type="Gene3D" id="2.60.40.1910">
    <property type="match status" value="1"/>
</dbReference>
<keyword evidence="6" id="KW-1003">Cell membrane</keyword>
<dbReference type="SUPFAM" id="SSF55486">
    <property type="entry name" value="Metalloproteases ('zincins'), catalytic domain"/>
    <property type="match status" value="1"/>
</dbReference>
<dbReference type="InterPro" id="IPR024571">
    <property type="entry name" value="ERAP1-like_C_dom"/>
</dbReference>
<dbReference type="AlphaFoldDB" id="A0A7D9DU53"/>
<keyword evidence="13" id="KW-0735">Signal-anchor</keyword>
<dbReference type="Pfam" id="PF11838">
    <property type="entry name" value="ERAP1_C"/>
    <property type="match status" value="1"/>
</dbReference>
<dbReference type="GO" id="GO:0005615">
    <property type="term" value="C:extracellular space"/>
    <property type="evidence" value="ECO:0007669"/>
    <property type="project" value="TreeGrafter"/>
</dbReference>
<keyword evidence="14 22" id="KW-1133">Transmembrane helix</keyword>
<comment type="caution">
    <text evidence="24">The sequence shown here is derived from an EMBL/GenBank/DDBJ whole genome shotgun (WGS) entry which is preliminary data.</text>
</comment>
<dbReference type="FunFam" id="2.60.40.1730:FF:000012">
    <property type="entry name" value="Aminopeptidase N"/>
    <property type="match status" value="1"/>
</dbReference>
<dbReference type="InterPro" id="IPR050344">
    <property type="entry name" value="Peptidase_M1_aminopeptidases"/>
</dbReference>
<dbReference type="GO" id="GO:0004230">
    <property type="term" value="F:glutamyl aminopeptidase activity"/>
    <property type="evidence" value="ECO:0007669"/>
    <property type="project" value="UniProtKB-EC"/>
</dbReference>
<evidence type="ECO:0000256" key="7">
    <source>
        <dbReference type="ARBA" id="ARBA00022670"/>
    </source>
</evidence>
<evidence type="ECO:0000256" key="5">
    <source>
        <dbReference type="ARBA" id="ARBA00022438"/>
    </source>
</evidence>
<dbReference type="GO" id="GO:0006508">
    <property type="term" value="P:proteolysis"/>
    <property type="evidence" value="ECO:0007669"/>
    <property type="project" value="UniProtKB-KW"/>
</dbReference>
<evidence type="ECO:0000256" key="19">
    <source>
        <dbReference type="PIRSR" id="PIRSR634016-1"/>
    </source>
</evidence>
<feature type="active site" description="Proton acceptor" evidence="19">
    <location>
        <position position="404"/>
    </location>
</feature>
<evidence type="ECO:0000313" key="25">
    <source>
        <dbReference type="Proteomes" id="UP001152795"/>
    </source>
</evidence>
<evidence type="ECO:0000256" key="13">
    <source>
        <dbReference type="ARBA" id="ARBA00022968"/>
    </source>
</evidence>
<dbReference type="Gene3D" id="1.25.50.20">
    <property type="match status" value="1"/>
</dbReference>
<dbReference type="OrthoDB" id="6019513at2759"/>
<feature type="site" description="Transition state stabilizer" evidence="21">
    <location>
        <position position="489"/>
    </location>
</feature>
<keyword evidence="17" id="KW-1015">Disulfide bond</keyword>
<keyword evidence="8 22" id="KW-0812">Transmembrane</keyword>
<comment type="subunit">
    <text evidence="4">Homodimer; disulfide-linked.</text>
</comment>
<keyword evidence="9 20" id="KW-0479">Metal-binding</keyword>
<reference evidence="24" key="1">
    <citation type="submission" date="2020-04" db="EMBL/GenBank/DDBJ databases">
        <authorList>
            <person name="Alioto T."/>
            <person name="Alioto T."/>
            <person name="Gomez Garrido J."/>
        </authorList>
    </citation>
    <scope>NUCLEOTIDE SEQUENCE</scope>
    <source>
        <strain evidence="24">A484AB</strain>
    </source>
</reference>
<dbReference type="SUPFAM" id="SSF63737">
    <property type="entry name" value="Leukotriene A4 hydrolase N-terminal domain"/>
    <property type="match status" value="1"/>
</dbReference>
<dbReference type="Pfam" id="PF17900">
    <property type="entry name" value="Peptidase_M1_N"/>
    <property type="match status" value="1"/>
</dbReference>
<evidence type="ECO:0000256" key="22">
    <source>
        <dbReference type="RuleBase" id="RU364040"/>
    </source>
</evidence>
<comment type="subcellular location">
    <subcellularLocation>
        <location evidence="2">Cell membrane</location>
        <topology evidence="2">Single-pass type II membrane protein</topology>
    </subcellularLocation>
</comment>
<evidence type="ECO:0000256" key="18">
    <source>
        <dbReference type="ARBA" id="ARBA00023180"/>
    </source>
</evidence>
<dbReference type="PRINTS" id="PR00756">
    <property type="entry name" value="ALADIPTASE"/>
</dbReference>
<comment type="cofactor">
    <cofactor evidence="20 22">
        <name>Zn(2+)</name>
        <dbReference type="ChEBI" id="CHEBI:29105"/>
    </cofactor>
    <text evidence="20 22">Binds 1 zinc ion per subunit.</text>
</comment>
<gene>
    <name evidence="24" type="ORF">PACLA_8A040956</name>
</gene>
<keyword evidence="16 22" id="KW-0472">Membrane</keyword>
<sequence>MGTSQMAIDDGIPEKTSNKKLILIGVAVVALVVIVGVLAGVLSANREKDNCDERVKKAVLAAKAEGESESTTTSSTMGPTTGSIRTTMGATTPSILEPWEKIRLPTDIEPIHYDMLIRVYLETLSFSGNSNISIDVTSQTDTILFHINKINITSVEVVDSSDKILPINKQFNSMKRQFYVVILDAKMAVGQYVLRLKFVANIEQEELNGLYKSTYKNSAGKTRVLAATDFQPTDARKAFPCFDEPALKATFTISIEHRSDYTALSNMNALETVNMSNNRSITRFAKSVRMPTYLVGMIISDFKHLNDTTGIHKNITIRTWGTPVEYQDSAYALKIGKNVTTFFEKYYGVLFPLPKQDMVAVPDFNSGAMENWGIITYRESAFFYKQGVSSETNKQRIALIVAHELAHMWFGNLVSCKWWNDIWLNEGFASYVEYLGTHNAEPDWEFMEQFLINDLHRAFRLDALASSHPITVEVEDPEEIKTVFDAITYSKGSSIIRMLSDFLTEKIFKEGLKDYLEKYKFGNAETKDLWAALSLRSGKNVTKLMETWTEQMGYPVVNITRDGLGKGKADQKHFLLDPKANVTEHSDFNYKWTVKLSYITGNDVNINNSTVWMHRASATFDWPDDTWIKANHEQYGYYRVNYERDNWEKLAQVLKDNPTRLLSSDRTSLIDDAFNLARAGQLDYDIALNLSSYVKNENKYVPWRAFMTAIGFVNTMLSTQDSYGMFQTYMLNILNETQIEKVGWKNVNGTDRHLEVYMRSLILSAACSYGHEPSIKNVKKLFMEYLDNNATLDVDLKSLIYYHGIANTGYKEWDRLFKRYSSTTAASEKSKLLYGLGGSKEPWVLRRFLRYSIDGEKIRDQDTVTVVGYVARNAVGRDLAWKFLKENWSIFLKRYGKSSFRMASVITSTTSMMNTKLELEDVKAFFEGRDAGSGERAVKQAIERIQTNVEWVERSAQSIADYLKKVT</sequence>
<feature type="binding site" evidence="20">
    <location>
        <position position="403"/>
    </location>
    <ligand>
        <name>Zn(2+)</name>
        <dbReference type="ChEBI" id="CHEBI:29105"/>
        <note>catalytic</note>
    </ligand>
</feature>
<dbReference type="GO" id="GO:0043171">
    <property type="term" value="P:peptide catabolic process"/>
    <property type="evidence" value="ECO:0007669"/>
    <property type="project" value="TreeGrafter"/>
</dbReference>
<dbReference type="FunFam" id="2.60.40.1910:FF:000003">
    <property type="entry name" value="Aminopeptidase"/>
    <property type="match status" value="1"/>
</dbReference>
<dbReference type="InterPro" id="IPR014782">
    <property type="entry name" value="Peptidase_M1_dom"/>
</dbReference>
<accession>A0A7D9DU53</accession>
<evidence type="ECO:0000256" key="17">
    <source>
        <dbReference type="ARBA" id="ARBA00023157"/>
    </source>
</evidence>
<keyword evidence="15 22" id="KW-0482">Metalloprotease</keyword>
<evidence type="ECO:0000256" key="3">
    <source>
        <dbReference type="ARBA" id="ARBA00010136"/>
    </source>
</evidence>
<evidence type="ECO:0000256" key="4">
    <source>
        <dbReference type="ARBA" id="ARBA00011748"/>
    </source>
</evidence>
<dbReference type="GO" id="GO:0070006">
    <property type="term" value="F:metalloaminopeptidase activity"/>
    <property type="evidence" value="ECO:0007669"/>
    <property type="project" value="TreeGrafter"/>
</dbReference>
<evidence type="ECO:0000256" key="10">
    <source>
        <dbReference type="ARBA" id="ARBA00022801"/>
    </source>
</evidence>
<dbReference type="InterPro" id="IPR034016">
    <property type="entry name" value="M1_APN-typ"/>
</dbReference>
<dbReference type="EMBL" id="CACRXK020002130">
    <property type="protein sequence ID" value="CAB3992820.1"/>
    <property type="molecule type" value="Genomic_DNA"/>
</dbReference>
<dbReference type="EC" id="3.4.11.-" evidence="22"/>
<evidence type="ECO:0000256" key="20">
    <source>
        <dbReference type="PIRSR" id="PIRSR634016-3"/>
    </source>
</evidence>
<name>A0A7D9DU53_PARCT</name>
<evidence type="ECO:0000256" key="11">
    <source>
        <dbReference type="ARBA" id="ARBA00022833"/>
    </source>
</evidence>
<evidence type="ECO:0000256" key="14">
    <source>
        <dbReference type="ARBA" id="ARBA00022989"/>
    </source>
</evidence>
<evidence type="ECO:0000256" key="9">
    <source>
        <dbReference type="ARBA" id="ARBA00022723"/>
    </source>
</evidence>
<dbReference type="CDD" id="cd09601">
    <property type="entry name" value="M1_APN-Q_like"/>
    <property type="match status" value="1"/>
</dbReference>
<evidence type="ECO:0000256" key="2">
    <source>
        <dbReference type="ARBA" id="ARBA00004401"/>
    </source>
</evidence>
<dbReference type="InterPro" id="IPR045357">
    <property type="entry name" value="Aminopeptidase_N-like_N"/>
</dbReference>
<keyword evidence="12" id="KW-0106">Calcium</keyword>
<dbReference type="Proteomes" id="UP001152795">
    <property type="component" value="Unassembled WGS sequence"/>
</dbReference>
<evidence type="ECO:0000256" key="15">
    <source>
        <dbReference type="ARBA" id="ARBA00023049"/>
    </source>
</evidence>